<gene>
    <name evidence="3" type="ORF">L332_08435</name>
</gene>
<dbReference type="EMBL" id="ASHR01000021">
    <property type="protein sequence ID" value="ERG64476.1"/>
    <property type="molecule type" value="Genomic_DNA"/>
</dbReference>
<keyword evidence="4" id="KW-1185">Reference proteome</keyword>
<keyword evidence="1" id="KW-0812">Transmembrane</keyword>
<sequence>MPDQLDFDRGKRPRTVLQGWYGHPFHPVLITVPIGAWVASLVFDVLAIFAEDPSGFLLGAQVLIAIGIVGAVLAAVVGVLDYSVIPARSKAKRMGLLHGVLNSVALVVFAIGWFVRSNAGHDEVSVAAVVISLVGIALVGVSGFLGGELAYHFGIRVAAEKDQAEGVAQR</sequence>
<proteinExistence type="predicted"/>
<feature type="transmembrane region" description="Helical" evidence="1">
    <location>
        <begin position="126"/>
        <end position="146"/>
    </location>
</feature>
<evidence type="ECO:0000259" key="2">
    <source>
        <dbReference type="Pfam" id="PF09990"/>
    </source>
</evidence>
<feature type="transmembrane region" description="Helical" evidence="1">
    <location>
        <begin position="94"/>
        <end position="114"/>
    </location>
</feature>
<dbReference type="RefSeq" id="WP_021010364.1">
    <property type="nucleotide sequence ID" value="NZ_ASHR01000021.1"/>
</dbReference>
<feature type="transmembrane region" description="Helical" evidence="1">
    <location>
        <begin position="56"/>
        <end position="82"/>
    </location>
</feature>
<evidence type="ECO:0000313" key="4">
    <source>
        <dbReference type="Proteomes" id="UP000016462"/>
    </source>
</evidence>
<keyword evidence="1" id="KW-0472">Membrane</keyword>
<protein>
    <recommendedName>
        <fullName evidence="2">DUF2231 domain-containing protein</fullName>
    </recommendedName>
</protein>
<dbReference type="Proteomes" id="UP000016462">
    <property type="component" value="Unassembled WGS sequence"/>
</dbReference>
<evidence type="ECO:0000313" key="3">
    <source>
        <dbReference type="EMBL" id="ERG64476.1"/>
    </source>
</evidence>
<evidence type="ECO:0000256" key="1">
    <source>
        <dbReference type="SAM" id="Phobius"/>
    </source>
</evidence>
<reference evidence="3 4" key="1">
    <citation type="journal article" date="2013" name="Genome Announc.">
        <title>First draft genome sequence from a member of the genus agrococcus, isolated from modern microbialites.</title>
        <authorList>
            <person name="White R.A.III."/>
            <person name="Grassa C.J."/>
            <person name="Suttle C.A."/>
        </authorList>
    </citation>
    <scope>NUCLEOTIDE SEQUENCE [LARGE SCALE GENOMIC DNA]</scope>
    <source>
        <strain evidence="3 4">RW1</strain>
    </source>
</reference>
<dbReference type="Pfam" id="PF09990">
    <property type="entry name" value="DUF2231"/>
    <property type="match status" value="1"/>
</dbReference>
<dbReference type="AlphaFoldDB" id="U1MRB2"/>
<name>U1MRB2_9MICO</name>
<dbReference type="OrthoDB" id="9795104at2"/>
<feature type="transmembrane region" description="Helical" evidence="1">
    <location>
        <begin position="28"/>
        <end position="50"/>
    </location>
</feature>
<comment type="caution">
    <text evidence="3">The sequence shown here is derived from an EMBL/GenBank/DDBJ whole genome shotgun (WGS) entry which is preliminary data.</text>
</comment>
<feature type="domain" description="DUF2231" evidence="2">
    <location>
        <begin position="22"/>
        <end position="158"/>
    </location>
</feature>
<accession>U1MRB2</accession>
<keyword evidence="1" id="KW-1133">Transmembrane helix</keyword>
<organism evidence="3 4">
    <name type="scientific">Agrococcus pavilionensis RW1</name>
    <dbReference type="NCBI Taxonomy" id="1330458"/>
    <lineage>
        <taxon>Bacteria</taxon>
        <taxon>Bacillati</taxon>
        <taxon>Actinomycetota</taxon>
        <taxon>Actinomycetes</taxon>
        <taxon>Micrococcales</taxon>
        <taxon>Microbacteriaceae</taxon>
        <taxon>Agrococcus</taxon>
    </lineage>
</organism>
<dbReference type="InterPro" id="IPR019251">
    <property type="entry name" value="DUF2231_TM"/>
</dbReference>